<feature type="repeat" description="PPR" evidence="3">
    <location>
        <begin position="356"/>
        <end position="390"/>
    </location>
</feature>
<feature type="repeat" description="PPR" evidence="3">
    <location>
        <begin position="180"/>
        <end position="214"/>
    </location>
</feature>
<evidence type="ECO:0000313" key="4">
    <source>
        <dbReference type="EMBL" id="KAG0501240.1"/>
    </source>
</evidence>
<proteinExistence type="inferred from homology"/>
<comment type="caution">
    <text evidence="4">The sequence shown here is derived from an EMBL/GenBank/DDBJ whole genome shotgun (WGS) entry which is preliminary data.</text>
</comment>
<feature type="repeat" description="PPR" evidence="3">
    <location>
        <begin position="391"/>
        <end position="425"/>
    </location>
</feature>
<dbReference type="EMBL" id="JADCNM010000001">
    <property type="protein sequence ID" value="KAG0501240.1"/>
    <property type="molecule type" value="Genomic_DNA"/>
</dbReference>
<sequence>MKVGVFACSIFECSKGVGLSKVRTPSGYIILRLFSFTCERFAVQNPSIKRFGHYRDPKARCYCKLQIGLEHESMPRNVFVRSIAYIVQKTDRWDALLKGLNVASACEITPPIAVQVLKRIKKPEVALKFFTWLGEHEGFSHDSLSYSAIIKVLTKDRSPSHAAIADSLLHTKIDLGLGATEGDYDLVLQQCVSVGRSDAGLSLLNEMIAHGFSPSVNSCRSLLEGLFHSKRENFAWQLFEHMLNRKITAPHPDIFNVAMKKLCIDGRLEDALELFSKMKSEDYKPNLDSFNILIKGCCEKGEMEGLCGLFKGMLDINIKPDSYTMNLLINVLCKQGKPEYGNFLFNHMRRVGWIDRKFVYAQLVESLCSYGWWLKALKIFVKMVRRGHHPKPSLYNSLLRHLCLGGRVKEAYKLKDLTLRKGVLPGIQVYYGLINGLCLSNRMDLVEKLLEEIKNHRLVLNPQTCNIVLRGYCMSRNAKSALGWVKKLKGEGFKPDQDSFDMLLSCLSSEEKVNEAMQEVVPKEERISCVISELVKSNNMYQVNSN</sequence>
<evidence type="ECO:0000256" key="1">
    <source>
        <dbReference type="ARBA" id="ARBA00007626"/>
    </source>
</evidence>
<organism evidence="4 5">
    <name type="scientific">Vanilla planifolia</name>
    <name type="common">Vanilla</name>
    <dbReference type="NCBI Taxonomy" id="51239"/>
    <lineage>
        <taxon>Eukaryota</taxon>
        <taxon>Viridiplantae</taxon>
        <taxon>Streptophyta</taxon>
        <taxon>Embryophyta</taxon>
        <taxon>Tracheophyta</taxon>
        <taxon>Spermatophyta</taxon>
        <taxon>Magnoliopsida</taxon>
        <taxon>Liliopsida</taxon>
        <taxon>Asparagales</taxon>
        <taxon>Orchidaceae</taxon>
        <taxon>Vanilloideae</taxon>
        <taxon>Vanilleae</taxon>
        <taxon>Vanilla</taxon>
    </lineage>
</organism>
<gene>
    <name evidence="4" type="ORF">HPP92_001312</name>
</gene>
<evidence type="ECO:0000313" key="5">
    <source>
        <dbReference type="Proteomes" id="UP000639772"/>
    </source>
</evidence>
<evidence type="ECO:0000256" key="3">
    <source>
        <dbReference type="PROSITE-ProRule" id="PRU00708"/>
    </source>
</evidence>
<dbReference type="InterPro" id="IPR002885">
    <property type="entry name" value="PPR_rpt"/>
</dbReference>
<feature type="repeat" description="PPR" evidence="3">
    <location>
        <begin position="251"/>
        <end position="285"/>
    </location>
</feature>
<dbReference type="Pfam" id="PF13812">
    <property type="entry name" value="PPR_3"/>
    <property type="match status" value="1"/>
</dbReference>
<feature type="repeat" description="PPR" evidence="3">
    <location>
        <begin position="461"/>
        <end position="495"/>
    </location>
</feature>
<dbReference type="Gene3D" id="1.25.40.10">
    <property type="entry name" value="Tetratricopeptide repeat domain"/>
    <property type="match status" value="4"/>
</dbReference>
<evidence type="ECO:0000256" key="2">
    <source>
        <dbReference type="ARBA" id="ARBA00022737"/>
    </source>
</evidence>
<dbReference type="NCBIfam" id="TIGR00756">
    <property type="entry name" value="PPR"/>
    <property type="match status" value="6"/>
</dbReference>
<dbReference type="OrthoDB" id="185373at2759"/>
<dbReference type="Pfam" id="PF01535">
    <property type="entry name" value="PPR"/>
    <property type="match status" value="3"/>
</dbReference>
<keyword evidence="2" id="KW-0677">Repeat</keyword>
<dbReference type="PROSITE" id="PS51375">
    <property type="entry name" value="PPR"/>
    <property type="match status" value="7"/>
</dbReference>
<dbReference type="Proteomes" id="UP000639772">
    <property type="component" value="Chromosome 1"/>
</dbReference>
<reference evidence="4 5" key="1">
    <citation type="journal article" date="2020" name="Nat. Food">
        <title>A phased Vanilla planifolia genome enables genetic improvement of flavour and production.</title>
        <authorList>
            <person name="Hasing T."/>
            <person name="Tang H."/>
            <person name="Brym M."/>
            <person name="Khazi F."/>
            <person name="Huang T."/>
            <person name="Chambers A.H."/>
        </authorList>
    </citation>
    <scope>NUCLEOTIDE SEQUENCE [LARGE SCALE GENOMIC DNA]</scope>
    <source>
        <tissue evidence="4">Leaf</tissue>
    </source>
</reference>
<feature type="repeat" description="PPR" evidence="3">
    <location>
        <begin position="286"/>
        <end position="320"/>
    </location>
</feature>
<name>A0A835S6E4_VANPL</name>
<dbReference type="AlphaFoldDB" id="A0A835S6E4"/>
<dbReference type="Pfam" id="PF13041">
    <property type="entry name" value="PPR_2"/>
    <property type="match status" value="1"/>
</dbReference>
<feature type="repeat" description="PPR" evidence="3">
    <location>
        <begin position="321"/>
        <end position="355"/>
    </location>
</feature>
<dbReference type="PANTHER" id="PTHR47938">
    <property type="entry name" value="RESPIRATORY COMPLEX I CHAPERONE (CIA84), PUTATIVE (AFU_ORTHOLOGUE AFUA_2G06020)-RELATED"/>
    <property type="match status" value="1"/>
</dbReference>
<comment type="similarity">
    <text evidence="1">Belongs to the PPR family. P subfamily.</text>
</comment>
<protein>
    <recommendedName>
        <fullName evidence="6">Pentatricopeptide repeat-containing protein</fullName>
    </recommendedName>
</protein>
<accession>A0A835S6E4</accession>
<dbReference type="GO" id="GO:0003729">
    <property type="term" value="F:mRNA binding"/>
    <property type="evidence" value="ECO:0007669"/>
    <property type="project" value="TreeGrafter"/>
</dbReference>
<dbReference type="InterPro" id="IPR011990">
    <property type="entry name" value="TPR-like_helical_dom_sf"/>
</dbReference>
<evidence type="ECO:0008006" key="6">
    <source>
        <dbReference type="Google" id="ProtNLM"/>
    </source>
</evidence>
<dbReference type="PANTHER" id="PTHR47938:SF11">
    <property type="entry name" value="PENTACOTRIPEPTIDE-REPEAT REGION OF PRORP DOMAIN-CONTAINING PROTEIN"/>
    <property type="match status" value="1"/>
</dbReference>